<organism evidence="3 4">
    <name type="scientific">Shouchella xiaoxiensis</name>
    <dbReference type="NCBI Taxonomy" id="766895"/>
    <lineage>
        <taxon>Bacteria</taxon>
        <taxon>Bacillati</taxon>
        <taxon>Bacillota</taxon>
        <taxon>Bacilli</taxon>
        <taxon>Bacillales</taxon>
        <taxon>Bacillaceae</taxon>
        <taxon>Shouchella</taxon>
    </lineage>
</organism>
<evidence type="ECO:0000259" key="2">
    <source>
        <dbReference type="Pfam" id="PF13280"/>
    </source>
</evidence>
<dbReference type="InterPro" id="IPR026881">
    <property type="entry name" value="WYL_dom"/>
</dbReference>
<accession>A0ABS2T1F9</accession>
<feature type="domain" description="Helix-turn-helix type 11" evidence="1">
    <location>
        <begin position="8"/>
        <end position="60"/>
    </location>
</feature>
<feature type="domain" description="WYL" evidence="2">
    <location>
        <begin position="139"/>
        <end position="205"/>
    </location>
</feature>
<reference evidence="3" key="1">
    <citation type="submission" date="2021-01" db="EMBL/GenBank/DDBJ databases">
        <title>Genomic Encyclopedia of Type Strains, Phase IV (KMG-IV): sequencing the most valuable type-strain genomes for metagenomic binning, comparative biology and taxonomic classification.</title>
        <authorList>
            <person name="Goeker M."/>
        </authorList>
    </citation>
    <scope>NUCLEOTIDE SEQUENCE</scope>
    <source>
        <strain evidence="3">DSM 21943</strain>
    </source>
</reference>
<gene>
    <name evidence="3" type="ORF">JOC54_004118</name>
</gene>
<name>A0ABS2T1F9_9BACI</name>
<dbReference type="SUPFAM" id="SSF46785">
    <property type="entry name" value="Winged helix' DNA-binding domain"/>
    <property type="match status" value="1"/>
</dbReference>
<dbReference type="EMBL" id="JAFBCV010000017">
    <property type="protein sequence ID" value="MBM7840825.1"/>
    <property type="molecule type" value="Genomic_DNA"/>
</dbReference>
<dbReference type="GO" id="GO:0003677">
    <property type="term" value="F:DNA binding"/>
    <property type="evidence" value="ECO:0007669"/>
    <property type="project" value="UniProtKB-KW"/>
</dbReference>
<evidence type="ECO:0000259" key="1">
    <source>
        <dbReference type="Pfam" id="PF08279"/>
    </source>
</evidence>
<dbReference type="PANTHER" id="PTHR34580:SF3">
    <property type="entry name" value="PROTEIN PAFB"/>
    <property type="match status" value="1"/>
</dbReference>
<sequence length="324" mass="37599">MPKIDNMLAILWMLRSGKKITAKQISEKLEMNIRTVYRYIDTISTSGVPIISEPGHNGGYTLLNHFIEAPLYFDFKEQTSLAHAAIFAKEAGYYGGEALNRAISKLNHYANDEQETKISQHVSSLEVISQSRSHSIAAFLKELEQSIADGYSINILYRKKGEKHFNDRLIDPYKMIYWKNRWYTIGFCHLRNDIRSFRVDRIESLMVTENTFTRPEHFSAQDFFIKKLLPPIEGRKESVSLVLNGDDHVLADICQHWFLGHYLHERTSTQAVFLLDSDLLHTYVPHLLLPYNQSLKVIEPLSLKKRLVEVLSELIEFHQVYELP</sequence>
<dbReference type="PANTHER" id="PTHR34580">
    <property type="match status" value="1"/>
</dbReference>
<comment type="caution">
    <text evidence="3">The sequence shown here is derived from an EMBL/GenBank/DDBJ whole genome shotgun (WGS) entry which is preliminary data.</text>
</comment>
<evidence type="ECO:0000313" key="3">
    <source>
        <dbReference type="EMBL" id="MBM7840825.1"/>
    </source>
</evidence>
<dbReference type="InterPro" id="IPR036388">
    <property type="entry name" value="WH-like_DNA-bd_sf"/>
</dbReference>
<dbReference type="InterPro" id="IPR013196">
    <property type="entry name" value="HTH_11"/>
</dbReference>
<keyword evidence="3" id="KW-0238">DNA-binding</keyword>
<protein>
    <submittedName>
        <fullName evidence="3">DNA-binding transcriptional regulator YafY</fullName>
    </submittedName>
</protein>
<dbReference type="Proteomes" id="UP001179280">
    <property type="component" value="Unassembled WGS sequence"/>
</dbReference>
<evidence type="ECO:0000313" key="4">
    <source>
        <dbReference type="Proteomes" id="UP001179280"/>
    </source>
</evidence>
<dbReference type="Gene3D" id="1.10.10.10">
    <property type="entry name" value="Winged helix-like DNA-binding domain superfamily/Winged helix DNA-binding domain"/>
    <property type="match status" value="1"/>
</dbReference>
<proteinExistence type="predicted"/>
<dbReference type="PROSITE" id="PS52050">
    <property type="entry name" value="WYL"/>
    <property type="match status" value="1"/>
</dbReference>
<dbReference type="Pfam" id="PF08279">
    <property type="entry name" value="HTH_11"/>
    <property type="match status" value="1"/>
</dbReference>
<dbReference type="InterPro" id="IPR036390">
    <property type="entry name" value="WH_DNA-bd_sf"/>
</dbReference>
<dbReference type="Pfam" id="PF13280">
    <property type="entry name" value="WYL"/>
    <property type="match status" value="1"/>
</dbReference>
<dbReference type="InterPro" id="IPR051534">
    <property type="entry name" value="CBASS_pafABC_assoc_protein"/>
</dbReference>
<dbReference type="RefSeq" id="WP_204468660.1">
    <property type="nucleotide sequence ID" value="NZ_JAFBCV010000017.1"/>
</dbReference>
<keyword evidence="4" id="KW-1185">Reference proteome</keyword>